<evidence type="ECO:0000256" key="1">
    <source>
        <dbReference type="SAM" id="MobiDB-lite"/>
    </source>
</evidence>
<feature type="compositionally biased region" description="Basic residues" evidence="1">
    <location>
        <begin position="87"/>
        <end position="102"/>
    </location>
</feature>
<dbReference type="AlphaFoldDB" id="A0AAV5D1J3"/>
<reference evidence="2" key="1">
    <citation type="journal article" date="2018" name="DNA Res.">
        <title>Multiple hybrid de novo genome assembly of finger millet, an orphan allotetraploid crop.</title>
        <authorList>
            <person name="Hatakeyama M."/>
            <person name="Aluri S."/>
            <person name="Balachadran M.T."/>
            <person name="Sivarajan S.R."/>
            <person name="Patrignani A."/>
            <person name="Gruter S."/>
            <person name="Poveda L."/>
            <person name="Shimizu-Inatsugi R."/>
            <person name="Baeten J."/>
            <person name="Francoijs K.J."/>
            <person name="Nataraja K.N."/>
            <person name="Reddy Y.A.N."/>
            <person name="Phadnis S."/>
            <person name="Ravikumar R.L."/>
            <person name="Schlapbach R."/>
            <person name="Sreeman S.M."/>
            <person name="Shimizu K.K."/>
        </authorList>
    </citation>
    <scope>NUCLEOTIDE SEQUENCE</scope>
</reference>
<proteinExistence type="predicted"/>
<evidence type="ECO:0000313" key="3">
    <source>
        <dbReference type="Proteomes" id="UP001054889"/>
    </source>
</evidence>
<dbReference type="Proteomes" id="UP001054889">
    <property type="component" value="Unassembled WGS sequence"/>
</dbReference>
<sequence>MNQAIGKSQEKRRKVRITWVDGGRVAAVLPPQPHPRLDLKEDLEFSSAAGRSTKRSRRGWSRGWTSKRGEDAQDSVGRDGGGAAQRTRGRGKGSTRGRRRSRSPLPLGVEAGARAGGWGWS</sequence>
<comment type="caution">
    <text evidence="2">The sequence shown here is derived from an EMBL/GenBank/DDBJ whole genome shotgun (WGS) entry which is preliminary data.</text>
</comment>
<name>A0AAV5D1J3_ELECO</name>
<keyword evidence="3" id="KW-1185">Reference proteome</keyword>
<gene>
    <name evidence="2" type="primary">ga22372</name>
    <name evidence="2" type="ORF">PR202_ga22372</name>
</gene>
<feature type="region of interest" description="Disordered" evidence="1">
    <location>
        <begin position="23"/>
        <end position="121"/>
    </location>
</feature>
<evidence type="ECO:0000313" key="2">
    <source>
        <dbReference type="EMBL" id="GJN04798.1"/>
    </source>
</evidence>
<dbReference type="EMBL" id="BQKI01000011">
    <property type="protein sequence ID" value="GJN04798.1"/>
    <property type="molecule type" value="Genomic_DNA"/>
</dbReference>
<reference evidence="2" key="2">
    <citation type="submission" date="2021-12" db="EMBL/GenBank/DDBJ databases">
        <title>Resequencing data analysis of finger millet.</title>
        <authorList>
            <person name="Hatakeyama M."/>
            <person name="Aluri S."/>
            <person name="Balachadran M.T."/>
            <person name="Sivarajan S.R."/>
            <person name="Poveda L."/>
            <person name="Shimizu-Inatsugi R."/>
            <person name="Schlapbach R."/>
            <person name="Sreeman S.M."/>
            <person name="Shimizu K.K."/>
        </authorList>
    </citation>
    <scope>NUCLEOTIDE SEQUENCE</scope>
</reference>
<protein>
    <submittedName>
        <fullName evidence="2">Uncharacterized protein</fullName>
    </submittedName>
</protein>
<organism evidence="2 3">
    <name type="scientific">Eleusine coracana subsp. coracana</name>
    <dbReference type="NCBI Taxonomy" id="191504"/>
    <lineage>
        <taxon>Eukaryota</taxon>
        <taxon>Viridiplantae</taxon>
        <taxon>Streptophyta</taxon>
        <taxon>Embryophyta</taxon>
        <taxon>Tracheophyta</taxon>
        <taxon>Spermatophyta</taxon>
        <taxon>Magnoliopsida</taxon>
        <taxon>Liliopsida</taxon>
        <taxon>Poales</taxon>
        <taxon>Poaceae</taxon>
        <taxon>PACMAD clade</taxon>
        <taxon>Chloridoideae</taxon>
        <taxon>Cynodonteae</taxon>
        <taxon>Eleusininae</taxon>
        <taxon>Eleusine</taxon>
    </lineage>
</organism>
<accession>A0AAV5D1J3</accession>